<dbReference type="GO" id="GO:0022857">
    <property type="term" value="F:transmembrane transporter activity"/>
    <property type="evidence" value="ECO:0007669"/>
    <property type="project" value="InterPro"/>
</dbReference>
<evidence type="ECO:0000313" key="6">
    <source>
        <dbReference type="EMBL" id="GAP63123.1"/>
    </source>
</evidence>
<dbReference type="Proteomes" id="UP000037784">
    <property type="component" value="Unassembled WGS sequence"/>
</dbReference>
<name>A0A0M8K715_9CHLR</name>
<comment type="subcellular location">
    <subcellularLocation>
        <location evidence="1">Cell membrane</location>
        <topology evidence="1">Multi-pass membrane protein</topology>
    </subcellularLocation>
</comment>
<keyword evidence="4" id="KW-1133">Transmembrane helix</keyword>
<keyword evidence="6" id="KW-0762">Sugar transport</keyword>
<keyword evidence="2" id="KW-1003">Cell membrane</keyword>
<comment type="caution">
    <text evidence="6">The sequence shown here is derived from an EMBL/GenBank/DDBJ whole genome shotgun (WGS) entry which is preliminary data.</text>
</comment>
<reference evidence="7" key="2">
    <citation type="submission" date="2015-08" db="EMBL/GenBank/DDBJ databases">
        <title>Draft Genome Sequence of a Heterotrophic Facultative Anaerobic Bacterium Ardenticatena maritima Strain 110S.</title>
        <authorList>
            <person name="Kawaichi S."/>
            <person name="Yoshida T."/>
            <person name="Sako Y."/>
            <person name="Nakamura R."/>
        </authorList>
    </citation>
    <scope>NUCLEOTIDE SEQUENCE [LARGE SCALE GENOMIC DNA]</scope>
    <source>
        <strain evidence="7">110S</strain>
    </source>
</reference>
<dbReference type="EMBL" id="BBZA01000116">
    <property type="protein sequence ID" value="GAP63123.1"/>
    <property type="molecule type" value="Genomic_DNA"/>
</dbReference>
<sequence>MGNTTFGYEIRAVGLNPAAARYAGMSVGRTVIASMAISGLLAGLGGAVETLGIIGRYQPGFNTGLGFDGITIALLAQTSPLGVVPRRVVVWRDARRREPDAVVWRGR</sequence>
<evidence type="ECO:0000256" key="2">
    <source>
        <dbReference type="ARBA" id="ARBA00022475"/>
    </source>
</evidence>
<gene>
    <name evidence="6" type="ORF">ARMA_1546</name>
</gene>
<accession>A0A0M8K715</accession>
<dbReference type="Pfam" id="PF02653">
    <property type="entry name" value="BPD_transp_2"/>
    <property type="match status" value="1"/>
</dbReference>
<evidence type="ECO:0000256" key="1">
    <source>
        <dbReference type="ARBA" id="ARBA00004651"/>
    </source>
</evidence>
<reference evidence="6 7" key="1">
    <citation type="journal article" date="2015" name="Genome Announc.">
        <title>Draft Genome Sequence of a Heterotrophic Facultative Anaerobic Thermophilic Bacterium, Ardenticatena maritima Strain 110ST.</title>
        <authorList>
            <person name="Kawaichi S."/>
            <person name="Yoshida T."/>
            <person name="Sako Y."/>
            <person name="Nakamura R."/>
        </authorList>
    </citation>
    <scope>NUCLEOTIDE SEQUENCE [LARGE SCALE GENOMIC DNA]</scope>
    <source>
        <strain evidence="6 7">110S</strain>
    </source>
</reference>
<organism evidence="6 7">
    <name type="scientific">Ardenticatena maritima</name>
    <dbReference type="NCBI Taxonomy" id="872965"/>
    <lineage>
        <taxon>Bacteria</taxon>
        <taxon>Bacillati</taxon>
        <taxon>Chloroflexota</taxon>
        <taxon>Ardenticatenia</taxon>
        <taxon>Ardenticatenales</taxon>
        <taxon>Ardenticatenaceae</taxon>
        <taxon>Ardenticatena</taxon>
    </lineage>
</organism>
<dbReference type="GO" id="GO:0005886">
    <property type="term" value="C:plasma membrane"/>
    <property type="evidence" value="ECO:0007669"/>
    <property type="project" value="UniProtKB-SubCell"/>
</dbReference>
<dbReference type="InterPro" id="IPR001851">
    <property type="entry name" value="ABC_transp_permease"/>
</dbReference>
<keyword evidence="3" id="KW-0812">Transmembrane</keyword>
<dbReference type="CDD" id="cd06580">
    <property type="entry name" value="TM_PBP1_transp_TpRbsC_like"/>
    <property type="match status" value="1"/>
</dbReference>
<protein>
    <submittedName>
        <fullName evidence="6">Simple sugar transport system permease protein</fullName>
    </submittedName>
</protein>
<dbReference type="PANTHER" id="PTHR47089">
    <property type="entry name" value="ABC TRANSPORTER, PERMEASE PROTEIN"/>
    <property type="match status" value="1"/>
</dbReference>
<proteinExistence type="predicted"/>
<dbReference type="AlphaFoldDB" id="A0A0M8K715"/>
<keyword evidence="7" id="KW-1185">Reference proteome</keyword>
<evidence type="ECO:0000313" key="7">
    <source>
        <dbReference type="Proteomes" id="UP000037784"/>
    </source>
</evidence>
<dbReference type="InParanoid" id="A0A0M8K715"/>
<keyword evidence="6" id="KW-0813">Transport</keyword>
<evidence type="ECO:0000256" key="5">
    <source>
        <dbReference type="ARBA" id="ARBA00023136"/>
    </source>
</evidence>
<evidence type="ECO:0000256" key="3">
    <source>
        <dbReference type="ARBA" id="ARBA00022692"/>
    </source>
</evidence>
<evidence type="ECO:0000256" key="4">
    <source>
        <dbReference type="ARBA" id="ARBA00022989"/>
    </source>
</evidence>
<dbReference type="PANTHER" id="PTHR47089:SF1">
    <property type="entry name" value="GUANOSINE ABC TRANSPORTER PERMEASE PROTEIN NUPP"/>
    <property type="match status" value="1"/>
</dbReference>
<keyword evidence="5" id="KW-0472">Membrane</keyword>